<feature type="region of interest" description="Disordered" evidence="2">
    <location>
        <begin position="326"/>
        <end position="347"/>
    </location>
</feature>
<feature type="region of interest" description="Disordered" evidence="2">
    <location>
        <begin position="624"/>
        <end position="663"/>
    </location>
</feature>
<feature type="compositionally biased region" description="Basic and acidic residues" evidence="2">
    <location>
        <begin position="711"/>
        <end position="720"/>
    </location>
</feature>
<reference evidence="3 4" key="1">
    <citation type="submission" date="2016-06" db="EMBL/GenBank/DDBJ databases">
        <title>Evolution of pathogenesis and genome organization in the Tremellales.</title>
        <authorList>
            <person name="Cuomo C."/>
            <person name="Litvintseva A."/>
            <person name="Heitman J."/>
            <person name="Chen Y."/>
            <person name="Sun S."/>
            <person name="Springer D."/>
            <person name="Dromer F."/>
            <person name="Young S."/>
            <person name="Zeng Q."/>
            <person name="Chapman S."/>
            <person name="Gujja S."/>
            <person name="Saif S."/>
            <person name="Birren B."/>
        </authorList>
    </citation>
    <scope>NUCLEOTIDE SEQUENCE [LARGE SCALE GENOMIC DNA]</scope>
    <source>
        <strain evidence="3 4">ATCC 28783</strain>
    </source>
</reference>
<feature type="region of interest" description="Disordered" evidence="2">
    <location>
        <begin position="86"/>
        <end position="228"/>
    </location>
</feature>
<feature type="coiled-coil region" evidence="1">
    <location>
        <begin position="468"/>
        <end position="533"/>
    </location>
</feature>
<keyword evidence="1" id="KW-0175">Coiled coil</keyword>
<dbReference type="InParanoid" id="A0A4Q1BSK6"/>
<keyword evidence="4" id="KW-1185">Reference proteome</keyword>
<evidence type="ECO:0000256" key="1">
    <source>
        <dbReference type="SAM" id="Coils"/>
    </source>
</evidence>
<feature type="compositionally biased region" description="Pro residues" evidence="2">
    <location>
        <begin position="650"/>
        <end position="663"/>
    </location>
</feature>
<dbReference type="OrthoDB" id="432685at2759"/>
<dbReference type="VEuPathDB" id="FungiDB:TREMEDRAFT_60085"/>
<feature type="region of interest" description="Disordered" evidence="2">
    <location>
        <begin position="541"/>
        <end position="570"/>
    </location>
</feature>
<sequence>MDSPERRSAADLQRILDSLIGDAGFVLSGDLPDVLFTYEKEHDIVILDPSEYESLRMLCVQHADLELGPKEMFSFLSSVYSCESLQSPAPGLPHSSSMPPSSFSDQSTPQARKPGRRRYSDRIRSPSDSSSSSSDNEDVTQRFEGQSAPTARHAFPQSATQASFAPRPVPPKRTKTLSDPSRFDSPLTARVRGAAQPPSAFGFARPSPISRRRRGSAGATGSATNEEGVDVAIGKPFTRTTSSMSITTASPAMSARDKSLPTSPISPTGLDHTSFHLGGKSPDEEEMEGIERLMSGPQAYDQPHESTGDEDEIDGDLVSDTLSAMGQDSLNPRLSHLSTESTNSLRTSHDKLRALQKQNTELSRKLKESERQLAVLGSENERLVEDLQNKLEDARMEISQKRKDENDLRGKERANNIQIAGLEADILSLQRSLENSKTNHANMQKMYNTQCDEAERLRMMLRARDTEIKEFEEAAEAHQADEDKTRQEIEALEHEVKRLEEDLAIARQAENILETQKQENLQLKETIDRMRFDLDEARTAAANAGTGSGHSKGLTSSSGHPTLSRNLGDELNRRLLDAEKARDDEEDGYVETIVTTQRTRKVGNRNISSTVPSIRVEEGIKEYADASTETDPLPDLPSSSTAGSSLDPLSPLPPAYSAEPPPINKQEVLDHAHPRIETSHDEGDVYGEYDAVVEALGVRCTVLEDKLKGRSDAQVKRDLSDSVPSSSAHSRTSSFSDRRRSGQRPGIVNYFFYTSRTAVQDQVGKFAVWSVLVFAVGIIAGSHLYSPSGIHPRDYHLFHQMNTLAVAAGVGEGFLPIGHKGVLGFVESGARMVAGRVPS</sequence>
<comment type="caution">
    <text evidence="3">The sequence shown here is derived from an EMBL/GenBank/DDBJ whole genome shotgun (WGS) entry which is preliminary data.</text>
</comment>
<evidence type="ECO:0000313" key="3">
    <source>
        <dbReference type="EMBL" id="RXK40938.1"/>
    </source>
</evidence>
<dbReference type="STRING" id="5217.A0A4Q1BSK6"/>
<gene>
    <name evidence="3" type="ORF">M231_01786</name>
</gene>
<feature type="compositionally biased region" description="Low complexity" evidence="2">
    <location>
        <begin position="92"/>
        <end position="107"/>
    </location>
</feature>
<dbReference type="AlphaFoldDB" id="A0A4Q1BSK6"/>
<feature type="compositionally biased region" description="Low complexity" evidence="2">
    <location>
        <begin position="722"/>
        <end position="735"/>
    </location>
</feature>
<evidence type="ECO:0000313" key="4">
    <source>
        <dbReference type="Proteomes" id="UP000289152"/>
    </source>
</evidence>
<feature type="region of interest" description="Disordered" evidence="2">
    <location>
        <begin position="244"/>
        <end position="286"/>
    </location>
</feature>
<feature type="compositionally biased region" description="Polar residues" evidence="2">
    <location>
        <begin position="326"/>
        <end position="346"/>
    </location>
</feature>
<dbReference type="EMBL" id="SDIL01000013">
    <property type="protein sequence ID" value="RXK40938.1"/>
    <property type="molecule type" value="Genomic_DNA"/>
</dbReference>
<proteinExistence type="predicted"/>
<protein>
    <submittedName>
        <fullName evidence="3">Uncharacterized protein</fullName>
    </submittedName>
</protein>
<organism evidence="3 4">
    <name type="scientific">Tremella mesenterica</name>
    <name type="common">Jelly fungus</name>
    <dbReference type="NCBI Taxonomy" id="5217"/>
    <lineage>
        <taxon>Eukaryota</taxon>
        <taxon>Fungi</taxon>
        <taxon>Dikarya</taxon>
        <taxon>Basidiomycota</taxon>
        <taxon>Agaricomycotina</taxon>
        <taxon>Tremellomycetes</taxon>
        <taxon>Tremellales</taxon>
        <taxon>Tremellaceae</taxon>
        <taxon>Tremella</taxon>
    </lineage>
</organism>
<name>A0A4Q1BSK6_TREME</name>
<evidence type="ECO:0000256" key="2">
    <source>
        <dbReference type="SAM" id="MobiDB-lite"/>
    </source>
</evidence>
<dbReference type="Proteomes" id="UP000289152">
    <property type="component" value="Unassembled WGS sequence"/>
</dbReference>
<feature type="region of interest" description="Disordered" evidence="2">
    <location>
        <begin position="711"/>
        <end position="741"/>
    </location>
</feature>
<accession>A0A4Q1BSK6</accession>
<feature type="compositionally biased region" description="Polar residues" evidence="2">
    <location>
        <begin position="553"/>
        <end position="565"/>
    </location>
</feature>